<evidence type="ECO:0000256" key="2">
    <source>
        <dbReference type="SAM" id="SignalP"/>
    </source>
</evidence>
<evidence type="ECO:0000313" key="3">
    <source>
        <dbReference type="EMBL" id="NGO42432.1"/>
    </source>
</evidence>
<evidence type="ECO:0008006" key="5">
    <source>
        <dbReference type="Google" id="ProtNLM"/>
    </source>
</evidence>
<gene>
    <name evidence="3" type="ORF">G6048_09740</name>
</gene>
<name>A0ABX0DKL7_9ACTN</name>
<feature type="chain" id="PRO_5047346721" description="PASTA domain-containing protein" evidence="2">
    <location>
        <begin position="25"/>
        <end position="209"/>
    </location>
</feature>
<dbReference type="RefSeq" id="WP_165339060.1">
    <property type="nucleotide sequence ID" value="NZ_JAAKZX010000021.1"/>
</dbReference>
<keyword evidence="2" id="KW-0732">Signal</keyword>
<reference evidence="3 4" key="1">
    <citation type="submission" date="2020-02" db="EMBL/GenBank/DDBJ databases">
        <title>Whole-genome analyses of novel actinobacteria.</title>
        <authorList>
            <person name="Sahin N."/>
            <person name="Tokatli A."/>
        </authorList>
    </citation>
    <scope>NUCLEOTIDE SEQUENCE [LARGE SCALE GENOMIC DNA]</scope>
    <source>
        <strain evidence="3 4">YC419</strain>
    </source>
</reference>
<feature type="region of interest" description="Disordered" evidence="1">
    <location>
        <begin position="24"/>
        <end position="49"/>
    </location>
</feature>
<evidence type="ECO:0000313" key="4">
    <source>
        <dbReference type="Proteomes" id="UP001518140"/>
    </source>
</evidence>
<sequence>MRTRAAITLTAACLAAVTACGSTATTVGSPKRYTSAPAEETEDHSEEDYTGPVLVPDMTGKKLHLAVFDATSLNFGSTAHDALGHGRVPDVIGEDRGWKVCSQTPKAGSYTSGNFAFAVVKLDEVCPVTDAGERQATGSTMPGVEGKVVTAARRALGNRADITVTDASGLDRILLRESEWRTCTQQPAAGIKLDGQHVKLTAVKVKESC</sequence>
<keyword evidence="4" id="KW-1185">Reference proteome</keyword>
<dbReference type="EMBL" id="JAAKZX010000021">
    <property type="protein sequence ID" value="NGO42432.1"/>
    <property type="molecule type" value="Genomic_DNA"/>
</dbReference>
<organism evidence="3 4">
    <name type="scientific">Streptomyces ureilyticus</name>
    <dbReference type="NCBI Taxonomy" id="1775131"/>
    <lineage>
        <taxon>Bacteria</taxon>
        <taxon>Bacillati</taxon>
        <taxon>Actinomycetota</taxon>
        <taxon>Actinomycetes</taxon>
        <taxon>Kitasatosporales</taxon>
        <taxon>Streptomycetaceae</taxon>
        <taxon>Streptomyces</taxon>
    </lineage>
</organism>
<dbReference type="PROSITE" id="PS51257">
    <property type="entry name" value="PROKAR_LIPOPROTEIN"/>
    <property type="match status" value="1"/>
</dbReference>
<accession>A0ABX0DKL7</accession>
<comment type="caution">
    <text evidence="3">The sequence shown here is derived from an EMBL/GenBank/DDBJ whole genome shotgun (WGS) entry which is preliminary data.</text>
</comment>
<proteinExistence type="predicted"/>
<feature type="compositionally biased region" description="Acidic residues" evidence="1">
    <location>
        <begin position="39"/>
        <end position="49"/>
    </location>
</feature>
<feature type="signal peptide" evidence="2">
    <location>
        <begin position="1"/>
        <end position="24"/>
    </location>
</feature>
<dbReference type="Proteomes" id="UP001518140">
    <property type="component" value="Unassembled WGS sequence"/>
</dbReference>
<evidence type="ECO:0000256" key="1">
    <source>
        <dbReference type="SAM" id="MobiDB-lite"/>
    </source>
</evidence>
<protein>
    <recommendedName>
        <fullName evidence="5">PASTA domain-containing protein</fullName>
    </recommendedName>
</protein>